<comment type="subcellular location">
    <subcellularLocation>
        <location evidence="1">Cell membrane</location>
        <topology evidence="1">Multi-pass membrane protein</topology>
    </subcellularLocation>
</comment>
<dbReference type="Pfam" id="PF07681">
    <property type="entry name" value="DoxX"/>
    <property type="match status" value="1"/>
</dbReference>
<comment type="similarity">
    <text evidence="2">Belongs to the DoxX family.</text>
</comment>
<organism evidence="8 9">
    <name type="scientific">Lutibacter maritimus</name>
    <dbReference type="NCBI Taxonomy" id="593133"/>
    <lineage>
        <taxon>Bacteria</taxon>
        <taxon>Pseudomonadati</taxon>
        <taxon>Bacteroidota</taxon>
        <taxon>Flavobacteriia</taxon>
        <taxon>Flavobacteriales</taxon>
        <taxon>Flavobacteriaceae</taxon>
        <taxon>Lutibacter</taxon>
    </lineage>
</organism>
<evidence type="ECO:0000256" key="7">
    <source>
        <dbReference type="SAM" id="Phobius"/>
    </source>
</evidence>
<dbReference type="PANTHER" id="PTHR33452:SF1">
    <property type="entry name" value="INNER MEMBRANE PROTEIN YPHA-RELATED"/>
    <property type="match status" value="1"/>
</dbReference>
<proteinExistence type="inferred from homology"/>
<evidence type="ECO:0000256" key="4">
    <source>
        <dbReference type="ARBA" id="ARBA00022692"/>
    </source>
</evidence>
<dbReference type="EMBL" id="FOZP01000008">
    <property type="protein sequence ID" value="SFS75632.1"/>
    <property type="molecule type" value="Genomic_DNA"/>
</dbReference>
<keyword evidence="9" id="KW-1185">Reference proteome</keyword>
<feature type="transmembrane region" description="Helical" evidence="7">
    <location>
        <begin position="50"/>
        <end position="67"/>
    </location>
</feature>
<dbReference type="InterPro" id="IPR032808">
    <property type="entry name" value="DoxX"/>
</dbReference>
<dbReference type="STRING" id="593133.SAMN04488006_3018"/>
<evidence type="ECO:0000313" key="9">
    <source>
        <dbReference type="Proteomes" id="UP000199312"/>
    </source>
</evidence>
<dbReference type="PANTHER" id="PTHR33452">
    <property type="entry name" value="OXIDOREDUCTASE CATD-RELATED"/>
    <property type="match status" value="1"/>
</dbReference>
<gene>
    <name evidence="8" type="ORF">SAMN04488006_3018</name>
</gene>
<feature type="transmembrane region" description="Helical" evidence="7">
    <location>
        <begin position="74"/>
        <end position="93"/>
    </location>
</feature>
<keyword evidence="4 7" id="KW-0812">Transmembrane</keyword>
<keyword evidence="5 7" id="KW-1133">Transmembrane helix</keyword>
<dbReference type="Proteomes" id="UP000199312">
    <property type="component" value="Unassembled WGS sequence"/>
</dbReference>
<evidence type="ECO:0000256" key="1">
    <source>
        <dbReference type="ARBA" id="ARBA00004651"/>
    </source>
</evidence>
<sequence length="133" mass="14774">MNTKQQIGLLILRVSIAFTMLVYGITKLIFGNEFITSLLNQYGLPSFLNYGVYIGEIIAPILIIIGFRTKLAGLIFAINCLVAILMVQLPNLLKLNEFGGWAIGLIFIYMMFGLSLFISGAGKYALSTKNKWD</sequence>
<evidence type="ECO:0000256" key="2">
    <source>
        <dbReference type="ARBA" id="ARBA00006679"/>
    </source>
</evidence>
<feature type="transmembrane region" description="Helical" evidence="7">
    <location>
        <begin position="99"/>
        <end position="121"/>
    </location>
</feature>
<feature type="transmembrane region" description="Helical" evidence="7">
    <location>
        <begin position="7"/>
        <end position="30"/>
    </location>
</feature>
<reference evidence="9" key="1">
    <citation type="submission" date="2016-10" db="EMBL/GenBank/DDBJ databases">
        <authorList>
            <person name="Varghese N."/>
            <person name="Submissions S."/>
        </authorList>
    </citation>
    <scope>NUCLEOTIDE SEQUENCE [LARGE SCALE GENOMIC DNA]</scope>
    <source>
        <strain evidence="9">DSM 24450</strain>
    </source>
</reference>
<dbReference type="AlphaFoldDB" id="A0A1I6SF87"/>
<dbReference type="OrthoDB" id="280866at2"/>
<keyword evidence="3" id="KW-1003">Cell membrane</keyword>
<dbReference type="RefSeq" id="WP_090229334.1">
    <property type="nucleotide sequence ID" value="NZ_FOZP01000008.1"/>
</dbReference>
<dbReference type="GO" id="GO:0005886">
    <property type="term" value="C:plasma membrane"/>
    <property type="evidence" value="ECO:0007669"/>
    <property type="project" value="UniProtKB-SubCell"/>
</dbReference>
<dbReference type="InterPro" id="IPR051907">
    <property type="entry name" value="DoxX-like_oxidoreductase"/>
</dbReference>
<evidence type="ECO:0000256" key="3">
    <source>
        <dbReference type="ARBA" id="ARBA00022475"/>
    </source>
</evidence>
<evidence type="ECO:0000256" key="5">
    <source>
        <dbReference type="ARBA" id="ARBA00022989"/>
    </source>
</evidence>
<accession>A0A1I6SF87</accession>
<keyword evidence="6 7" id="KW-0472">Membrane</keyword>
<evidence type="ECO:0000313" key="8">
    <source>
        <dbReference type="EMBL" id="SFS75632.1"/>
    </source>
</evidence>
<protein>
    <submittedName>
        <fullName evidence="8">Putative oxidoreductase</fullName>
    </submittedName>
</protein>
<name>A0A1I6SF87_9FLAO</name>
<evidence type="ECO:0000256" key="6">
    <source>
        <dbReference type="ARBA" id="ARBA00023136"/>
    </source>
</evidence>